<dbReference type="Proteomes" id="UP000324233">
    <property type="component" value="Chromosome"/>
</dbReference>
<evidence type="ECO:0000256" key="1">
    <source>
        <dbReference type="SAM" id="Phobius"/>
    </source>
</evidence>
<sequence length="210" mass="23847">MGLIPAIEVMILISSASVLGLLAVVWGWIAWDRAIERRRERLKASKRERYSLWHCPDCGRPFGPDVLWQSTSLTLSVAGRSATQPIEGDVICCPHCRLCNRFDEAGNATFEKGFFFDLYERKRESERWDDIMPHLACPLCRGGYRDWASVLHDEIDGYQGTTAIPMRCPHCAVDAKVIQREGKPQFVAIRRKGEGWEALDDARSTHPRSS</sequence>
<gene>
    <name evidence="2" type="ORF">OJF2_75710</name>
</gene>
<accession>A0A5B9WG29</accession>
<keyword evidence="1" id="KW-0472">Membrane</keyword>
<keyword evidence="1" id="KW-0812">Transmembrane</keyword>
<evidence type="ECO:0000313" key="3">
    <source>
        <dbReference type="Proteomes" id="UP000324233"/>
    </source>
</evidence>
<proteinExistence type="predicted"/>
<feature type="transmembrane region" description="Helical" evidence="1">
    <location>
        <begin position="6"/>
        <end position="31"/>
    </location>
</feature>
<dbReference type="RefSeq" id="WP_148598337.1">
    <property type="nucleotide sequence ID" value="NZ_CP042997.1"/>
</dbReference>
<protein>
    <submittedName>
        <fullName evidence="2">Uncharacterized protein</fullName>
    </submittedName>
</protein>
<reference evidence="2 3" key="1">
    <citation type="submission" date="2019-08" db="EMBL/GenBank/DDBJ databases">
        <title>Deep-cultivation of Planctomycetes and their phenomic and genomic characterization uncovers novel biology.</title>
        <authorList>
            <person name="Wiegand S."/>
            <person name="Jogler M."/>
            <person name="Boedeker C."/>
            <person name="Pinto D."/>
            <person name="Vollmers J."/>
            <person name="Rivas-Marin E."/>
            <person name="Kohn T."/>
            <person name="Peeters S.H."/>
            <person name="Heuer A."/>
            <person name="Rast P."/>
            <person name="Oberbeckmann S."/>
            <person name="Bunk B."/>
            <person name="Jeske O."/>
            <person name="Meyerdierks A."/>
            <person name="Storesund J.E."/>
            <person name="Kallscheuer N."/>
            <person name="Luecker S."/>
            <person name="Lage O.M."/>
            <person name="Pohl T."/>
            <person name="Merkel B.J."/>
            <person name="Hornburger P."/>
            <person name="Mueller R.-W."/>
            <person name="Bruemmer F."/>
            <person name="Labrenz M."/>
            <person name="Spormann A.M."/>
            <person name="Op den Camp H."/>
            <person name="Overmann J."/>
            <person name="Amann R."/>
            <person name="Jetten M.S.M."/>
            <person name="Mascher T."/>
            <person name="Medema M.H."/>
            <person name="Devos D.P."/>
            <person name="Kaster A.-K."/>
            <person name="Ovreas L."/>
            <person name="Rohde M."/>
            <person name="Galperin M.Y."/>
            <person name="Jogler C."/>
        </authorList>
    </citation>
    <scope>NUCLEOTIDE SEQUENCE [LARGE SCALE GENOMIC DNA]</scope>
    <source>
        <strain evidence="2 3">OJF2</strain>
    </source>
</reference>
<dbReference type="AlphaFoldDB" id="A0A5B9WG29"/>
<keyword evidence="3" id="KW-1185">Reference proteome</keyword>
<dbReference type="EMBL" id="CP042997">
    <property type="protein sequence ID" value="QEH38961.1"/>
    <property type="molecule type" value="Genomic_DNA"/>
</dbReference>
<keyword evidence="1" id="KW-1133">Transmembrane helix</keyword>
<evidence type="ECO:0000313" key="2">
    <source>
        <dbReference type="EMBL" id="QEH38961.1"/>
    </source>
</evidence>
<dbReference type="KEGG" id="agv:OJF2_75710"/>
<organism evidence="2 3">
    <name type="scientific">Aquisphaera giovannonii</name>
    <dbReference type="NCBI Taxonomy" id="406548"/>
    <lineage>
        <taxon>Bacteria</taxon>
        <taxon>Pseudomonadati</taxon>
        <taxon>Planctomycetota</taxon>
        <taxon>Planctomycetia</taxon>
        <taxon>Isosphaerales</taxon>
        <taxon>Isosphaeraceae</taxon>
        <taxon>Aquisphaera</taxon>
    </lineage>
</organism>
<name>A0A5B9WG29_9BACT</name>